<evidence type="ECO:0000313" key="3">
    <source>
        <dbReference type="EMBL" id="SVB78931.1"/>
    </source>
</evidence>
<dbReference type="SUPFAM" id="SSF52540">
    <property type="entry name" value="P-loop containing nucleoside triphosphate hydrolases"/>
    <property type="match status" value="1"/>
</dbReference>
<feature type="domain" description="APS kinase" evidence="2">
    <location>
        <begin position="5"/>
        <end position="43"/>
    </location>
</feature>
<evidence type="ECO:0000256" key="1">
    <source>
        <dbReference type="ARBA" id="ARBA00022679"/>
    </source>
</evidence>
<dbReference type="EMBL" id="UINC01057600">
    <property type="protein sequence ID" value="SVB78931.1"/>
    <property type="molecule type" value="Genomic_DNA"/>
</dbReference>
<dbReference type="InterPro" id="IPR027417">
    <property type="entry name" value="P-loop_NTPase"/>
</dbReference>
<feature type="non-terminal residue" evidence="3">
    <location>
        <position position="1"/>
    </location>
</feature>
<dbReference type="PANTHER" id="PTHR42700:SF1">
    <property type="entry name" value="SULFATE ADENYLYLTRANSFERASE"/>
    <property type="match status" value="1"/>
</dbReference>
<reference evidence="3" key="1">
    <citation type="submission" date="2018-05" db="EMBL/GenBank/DDBJ databases">
        <authorList>
            <person name="Lanie J.A."/>
            <person name="Ng W.-L."/>
            <person name="Kazmierczak K.M."/>
            <person name="Andrzejewski T.M."/>
            <person name="Davidsen T.M."/>
            <person name="Wayne K.J."/>
            <person name="Tettelin H."/>
            <person name="Glass J.I."/>
            <person name="Rusch D."/>
            <person name="Podicherti R."/>
            <person name="Tsui H.-C.T."/>
            <person name="Winkler M.E."/>
        </authorList>
    </citation>
    <scope>NUCLEOTIDE SEQUENCE</scope>
</reference>
<dbReference type="PANTHER" id="PTHR42700">
    <property type="entry name" value="SULFATE ADENYLYLTRANSFERASE"/>
    <property type="match status" value="1"/>
</dbReference>
<gene>
    <name evidence="3" type="ORF">METZ01_LOCUS231785</name>
</gene>
<dbReference type="GO" id="GO:0010134">
    <property type="term" value="P:sulfate assimilation via adenylyl sulfate reduction"/>
    <property type="evidence" value="ECO:0007669"/>
    <property type="project" value="TreeGrafter"/>
</dbReference>
<organism evidence="3">
    <name type="scientific">marine metagenome</name>
    <dbReference type="NCBI Taxonomy" id="408172"/>
    <lineage>
        <taxon>unclassified sequences</taxon>
        <taxon>metagenomes</taxon>
        <taxon>ecological metagenomes</taxon>
    </lineage>
</organism>
<dbReference type="Pfam" id="PF01583">
    <property type="entry name" value="APS_kinase"/>
    <property type="match status" value="1"/>
</dbReference>
<protein>
    <recommendedName>
        <fullName evidence="2">APS kinase domain-containing protein</fullName>
    </recommendedName>
</protein>
<evidence type="ECO:0000259" key="2">
    <source>
        <dbReference type="Pfam" id="PF01583"/>
    </source>
</evidence>
<dbReference type="InterPro" id="IPR059117">
    <property type="entry name" value="APS_kinase_dom"/>
</dbReference>
<keyword evidence="1" id="KW-0808">Transferase</keyword>
<dbReference type="GO" id="GO:0019379">
    <property type="term" value="P:sulfate assimilation, phosphoadenylyl sulfate reduction by phosphoadenylyl-sulfate reductase (thioredoxin)"/>
    <property type="evidence" value="ECO:0007669"/>
    <property type="project" value="TreeGrafter"/>
</dbReference>
<dbReference type="GO" id="GO:0005737">
    <property type="term" value="C:cytoplasm"/>
    <property type="evidence" value="ECO:0007669"/>
    <property type="project" value="TreeGrafter"/>
</dbReference>
<sequence length="63" mass="7335">SRVIKRDVKGLYKKALNKEIENFIGIDPVVPFEPPKNPDLIIDTQNYDLNQSVEKLINFIKHK</sequence>
<dbReference type="Gene3D" id="3.40.50.300">
    <property type="entry name" value="P-loop containing nucleotide triphosphate hydrolases"/>
    <property type="match status" value="1"/>
</dbReference>
<proteinExistence type="predicted"/>
<dbReference type="InterPro" id="IPR050512">
    <property type="entry name" value="Sulf_AdTrans/APS_kinase"/>
</dbReference>
<dbReference type="GO" id="GO:0004781">
    <property type="term" value="F:sulfate adenylyltransferase (ATP) activity"/>
    <property type="evidence" value="ECO:0007669"/>
    <property type="project" value="TreeGrafter"/>
</dbReference>
<dbReference type="AlphaFoldDB" id="A0A382GXK7"/>
<name>A0A382GXK7_9ZZZZ</name>
<accession>A0A382GXK7</accession>